<feature type="disulfide bond" evidence="3">
    <location>
        <begin position="377"/>
        <end position="386"/>
    </location>
</feature>
<dbReference type="InterPro" id="IPR000742">
    <property type="entry name" value="EGF"/>
</dbReference>
<dbReference type="Pfam" id="PF26129">
    <property type="entry name" value="Vwde"/>
    <property type="match status" value="1"/>
</dbReference>
<feature type="disulfide bond" evidence="3">
    <location>
        <begin position="360"/>
        <end position="370"/>
    </location>
</feature>
<gene>
    <name evidence="7" type="ORF">BaRGS_00024512</name>
</gene>
<comment type="caution">
    <text evidence="3">Lacks conserved residue(s) required for the propagation of feature annotation.</text>
</comment>
<dbReference type="PROSITE" id="PS00022">
    <property type="entry name" value="EGF_1"/>
    <property type="match status" value="1"/>
</dbReference>
<feature type="domain" description="Ig-like" evidence="5">
    <location>
        <begin position="536"/>
        <end position="627"/>
    </location>
</feature>
<feature type="domain" description="VWFD" evidence="6">
    <location>
        <begin position="1"/>
        <end position="176"/>
    </location>
</feature>
<dbReference type="PANTHER" id="PTHR14949:SF51">
    <property type="entry name" value="VON WILLEBRAND FACTOR D AND EGF DOMAIN-CONTAINING PROTEIN"/>
    <property type="match status" value="1"/>
</dbReference>
<dbReference type="EMBL" id="JACVVK020000213">
    <property type="protein sequence ID" value="KAK7484263.1"/>
    <property type="molecule type" value="Genomic_DNA"/>
</dbReference>
<keyword evidence="1" id="KW-0732">Signal</keyword>
<dbReference type="PROSITE" id="PS50026">
    <property type="entry name" value="EGF_3"/>
    <property type="match status" value="1"/>
</dbReference>
<evidence type="ECO:0000256" key="1">
    <source>
        <dbReference type="ARBA" id="ARBA00022729"/>
    </source>
</evidence>
<dbReference type="Pfam" id="PF00094">
    <property type="entry name" value="VWD"/>
    <property type="match status" value="1"/>
</dbReference>
<name>A0ABD0KAY8_9CAEN</name>
<dbReference type="PROSITE" id="PS01186">
    <property type="entry name" value="EGF_2"/>
    <property type="match status" value="1"/>
</dbReference>
<evidence type="ECO:0000259" key="4">
    <source>
        <dbReference type="PROSITE" id="PS50026"/>
    </source>
</evidence>
<dbReference type="PROSITE" id="PS51233">
    <property type="entry name" value="VWFD"/>
    <property type="match status" value="1"/>
</dbReference>
<evidence type="ECO:0000259" key="5">
    <source>
        <dbReference type="PROSITE" id="PS50835"/>
    </source>
</evidence>
<dbReference type="InterPro" id="IPR001846">
    <property type="entry name" value="VWF_type-D"/>
</dbReference>
<dbReference type="InterPro" id="IPR058727">
    <property type="entry name" value="Helical_Vwde"/>
</dbReference>
<accession>A0ABD0KAY8</accession>
<evidence type="ECO:0000256" key="2">
    <source>
        <dbReference type="ARBA" id="ARBA00023157"/>
    </source>
</evidence>
<dbReference type="Proteomes" id="UP001519460">
    <property type="component" value="Unassembled WGS sequence"/>
</dbReference>
<feature type="domain" description="EGF-like" evidence="4">
    <location>
        <begin position="356"/>
        <end position="387"/>
    </location>
</feature>
<dbReference type="SUPFAM" id="SSF57196">
    <property type="entry name" value="EGF/Laminin"/>
    <property type="match status" value="1"/>
</dbReference>
<evidence type="ECO:0000313" key="7">
    <source>
        <dbReference type="EMBL" id="KAK7484263.1"/>
    </source>
</evidence>
<dbReference type="InterPro" id="IPR007110">
    <property type="entry name" value="Ig-like_dom"/>
</dbReference>
<reference evidence="7 8" key="1">
    <citation type="journal article" date="2023" name="Sci. Data">
        <title>Genome assembly of the Korean intertidal mud-creeper Batillaria attramentaria.</title>
        <authorList>
            <person name="Patra A.K."/>
            <person name="Ho P.T."/>
            <person name="Jun S."/>
            <person name="Lee S.J."/>
            <person name="Kim Y."/>
            <person name="Won Y.J."/>
        </authorList>
    </citation>
    <scope>NUCLEOTIDE SEQUENCE [LARGE SCALE GENOMIC DNA]</scope>
    <source>
        <strain evidence="7">Wonlab-2016</strain>
    </source>
</reference>
<evidence type="ECO:0000313" key="8">
    <source>
        <dbReference type="Proteomes" id="UP001519460"/>
    </source>
</evidence>
<organism evidence="7 8">
    <name type="scientific">Batillaria attramentaria</name>
    <dbReference type="NCBI Taxonomy" id="370345"/>
    <lineage>
        <taxon>Eukaryota</taxon>
        <taxon>Metazoa</taxon>
        <taxon>Spiralia</taxon>
        <taxon>Lophotrochozoa</taxon>
        <taxon>Mollusca</taxon>
        <taxon>Gastropoda</taxon>
        <taxon>Caenogastropoda</taxon>
        <taxon>Sorbeoconcha</taxon>
        <taxon>Cerithioidea</taxon>
        <taxon>Batillariidae</taxon>
        <taxon>Batillaria</taxon>
    </lineage>
</organism>
<keyword evidence="2 3" id="KW-1015">Disulfide bond</keyword>
<sequence>MNASLPENECFCQSTTVYVREWMVTSENECLRQRMDGYVRDWVVTSENECLRQRMDGYVRDWRVTSENGWLHQRMNVDVRERMLTLGNGCSWPRKECVYLPSGTEVKIDANNWYMNTYITAPSIDKGEGRGLCGTFDGDPHNDFTHRDGTPDSDSNGVPVNFTESWKSHSLFETLPPRTNENYVPKYCMCDKGVTGAPRINCTAGDSTHQITLCSGACHPVGNLMSFIIGGWTRRSPVYADEDEKDTAFDPDNYKNFQVGTPSWPTPSGITEQQARAKCESALQHSQLWSYCHSMGSMKDNNMMDCITDIKFGDTYEMVEAAVLAFTAECQMTLAKDPSNYVTSADGKSVLKPEISSDVCSVFCFRHGHCQKGRCICNPGYTGDNCQLEAGKGPQLVFIDASNFEMKDTLTCKVQEVMPDGSLSDDVHVEVAEFLSAGRLACSMPDSQVKTATSVKTYMISATNDGHLFGNSLRLTVFDSVCQSCDDGGCTQKANTCLVNGLCYQDGDPSPHNADQFCKASSSSSQWTDVNKGIHPVLSVPTLTGPDDDFLMACSFSADDSSKPADATTVYHVTWLVDGQPLQAENVTPEAHPTAYISLSEVQHSGMLSCKVEGMYTGHENEGQTVESNTKDLADIHW</sequence>
<dbReference type="InterPro" id="IPR050969">
    <property type="entry name" value="Dev_Signal_Modulators"/>
</dbReference>
<proteinExistence type="predicted"/>
<dbReference type="AlphaFoldDB" id="A0ABD0KAY8"/>
<dbReference type="PANTHER" id="PTHR14949">
    <property type="entry name" value="EGF-LIKE-DOMAIN, MULTIPLE 7, 8"/>
    <property type="match status" value="1"/>
</dbReference>
<protein>
    <submittedName>
        <fullName evidence="7">Uncharacterized protein</fullName>
    </submittedName>
</protein>
<evidence type="ECO:0000259" key="6">
    <source>
        <dbReference type="PROSITE" id="PS51233"/>
    </source>
</evidence>
<evidence type="ECO:0000256" key="3">
    <source>
        <dbReference type="PROSITE-ProRule" id="PRU00076"/>
    </source>
</evidence>
<dbReference type="Gene3D" id="2.10.25.10">
    <property type="entry name" value="Laminin"/>
    <property type="match status" value="1"/>
</dbReference>
<keyword evidence="3" id="KW-0245">EGF-like domain</keyword>
<dbReference type="PROSITE" id="PS50835">
    <property type="entry name" value="IG_LIKE"/>
    <property type="match status" value="1"/>
</dbReference>
<dbReference type="Pfam" id="PF23106">
    <property type="entry name" value="EGF_Teneurin"/>
    <property type="match status" value="1"/>
</dbReference>
<keyword evidence="8" id="KW-1185">Reference proteome</keyword>
<comment type="caution">
    <text evidence="7">The sequence shown here is derived from an EMBL/GenBank/DDBJ whole genome shotgun (WGS) entry which is preliminary data.</text>
</comment>